<accession>A0A6C0AW19</accession>
<proteinExistence type="predicted"/>
<evidence type="ECO:0000313" key="1">
    <source>
        <dbReference type="EMBL" id="QHS84149.1"/>
    </source>
</evidence>
<name>A0A6C0AW19_9ZZZZ</name>
<protein>
    <submittedName>
        <fullName evidence="1">Uncharacterized protein</fullName>
    </submittedName>
</protein>
<dbReference type="EMBL" id="MN738773">
    <property type="protein sequence ID" value="QHS84149.1"/>
    <property type="molecule type" value="Genomic_DNA"/>
</dbReference>
<dbReference type="AlphaFoldDB" id="A0A6C0AW19"/>
<reference evidence="1" key="1">
    <citation type="journal article" date="2020" name="Nature">
        <title>Giant virus diversity and host interactions through global metagenomics.</title>
        <authorList>
            <person name="Schulz F."/>
            <person name="Roux S."/>
            <person name="Paez-Espino D."/>
            <person name="Jungbluth S."/>
            <person name="Walsh D.A."/>
            <person name="Denef V.J."/>
            <person name="McMahon K.D."/>
            <person name="Konstantinidis K.T."/>
            <person name="Eloe-Fadrosh E.A."/>
            <person name="Kyrpides N.C."/>
            <person name="Woyke T."/>
        </authorList>
    </citation>
    <scope>NUCLEOTIDE SEQUENCE</scope>
    <source>
        <strain evidence="1">GVMAG-S-ERX555965-48</strain>
    </source>
</reference>
<sequence length="152" mass="18493">MIKPIFKIINNKLDIIGFHIYINIYLHTPPTLFEKIKKNTKLPMELNRMIISYLPDNFILKLRVDIPNTFPLNTIYVSFSSLENTYLFPNYNFKEEIFYIKEKVKKYNYTYCMVDNRNNIDFEYLKLHSIEYLNNEIYKVIETFSRIQCVYL</sequence>
<organism evidence="1">
    <name type="scientific">viral metagenome</name>
    <dbReference type="NCBI Taxonomy" id="1070528"/>
    <lineage>
        <taxon>unclassified sequences</taxon>
        <taxon>metagenomes</taxon>
        <taxon>organismal metagenomes</taxon>
    </lineage>
</organism>